<evidence type="ECO:0008006" key="5">
    <source>
        <dbReference type="Google" id="ProtNLM"/>
    </source>
</evidence>
<feature type="chain" id="PRO_5039427661" description="Lipoprotein" evidence="2">
    <location>
        <begin position="24"/>
        <end position="214"/>
    </location>
</feature>
<evidence type="ECO:0000256" key="2">
    <source>
        <dbReference type="SAM" id="SignalP"/>
    </source>
</evidence>
<feature type="signal peptide" evidence="2">
    <location>
        <begin position="1"/>
        <end position="23"/>
    </location>
</feature>
<protein>
    <recommendedName>
        <fullName evidence="5">Lipoprotein</fullName>
    </recommendedName>
</protein>
<dbReference type="Proteomes" id="UP000037043">
    <property type="component" value="Unassembled WGS sequence"/>
</dbReference>
<keyword evidence="4" id="KW-1185">Reference proteome</keyword>
<evidence type="ECO:0000313" key="3">
    <source>
        <dbReference type="EMBL" id="KOA18560.1"/>
    </source>
</evidence>
<proteinExistence type="predicted"/>
<dbReference type="PATRIC" id="fig|1121318.3.peg.3462"/>
<dbReference type="RefSeq" id="WP_052222894.1">
    <property type="nucleotide sequence ID" value="NZ_LHUR01000042.1"/>
</dbReference>
<dbReference type="STRING" id="36844.SAMN04488501_10117"/>
<evidence type="ECO:0000256" key="1">
    <source>
        <dbReference type="SAM" id="Coils"/>
    </source>
</evidence>
<dbReference type="AlphaFoldDB" id="A0A0L6Z6H5"/>
<evidence type="ECO:0000313" key="4">
    <source>
        <dbReference type="Proteomes" id="UP000037043"/>
    </source>
</evidence>
<reference evidence="4" key="1">
    <citation type="submission" date="2015-08" db="EMBL/GenBank/DDBJ databases">
        <title>Genome sequence of the strict anaerobe Clostridium homopropionicum LuHBu1 (DSM 5847T).</title>
        <authorList>
            <person name="Poehlein A."/>
            <person name="Beck M."/>
            <person name="Schiel-Bengelsdorf B."/>
            <person name="Bengelsdorf F.R."/>
            <person name="Daniel R."/>
            <person name="Duerre P."/>
        </authorList>
    </citation>
    <scope>NUCLEOTIDE SEQUENCE [LARGE SCALE GENOMIC DNA]</scope>
    <source>
        <strain evidence="4">DSM 5847</strain>
    </source>
</reference>
<accession>A0A0L6Z6H5</accession>
<name>A0A0L6Z6H5_9CLOT</name>
<dbReference type="PROSITE" id="PS51257">
    <property type="entry name" value="PROKAR_LIPOPROTEIN"/>
    <property type="match status" value="1"/>
</dbReference>
<organism evidence="3 4">
    <name type="scientific">Clostridium homopropionicum DSM 5847</name>
    <dbReference type="NCBI Taxonomy" id="1121318"/>
    <lineage>
        <taxon>Bacteria</taxon>
        <taxon>Bacillati</taxon>
        <taxon>Bacillota</taxon>
        <taxon>Clostridia</taxon>
        <taxon>Eubacteriales</taxon>
        <taxon>Clostridiaceae</taxon>
        <taxon>Clostridium</taxon>
    </lineage>
</organism>
<keyword evidence="1" id="KW-0175">Coiled coil</keyword>
<comment type="caution">
    <text evidence="3">The sequence shown here is derived from an EMBL/GenBank/DDBJ whole genome shotgun (WGS) entry which is preliminary data.</text>
</comment>
<gene>
    <name evidence="3" type="ORF">CLHOM_34620</name>
</gene>
<sequence length="214" mass="24734">MKRKVTFVMFCICLCLLFFTGCSNSLKNENANLSKEIDSLKAKNQDLEKKVSELTEKVKKYEEKNITEDIYPIYTANIDTYKREIHSYVNINKDEIMMNKITALSKALSENFFNNLPIEVLNIEQKNGKSIAVINLNESKENQGVNDYSKLKGYTWATKYFQGSTGGTITSKTLIETILEREYTGEWIDGVKFLYNNKDIDFEHVPDLANINYR</sequence>
<feature type="coiled-coil region" evidence="1">
    <location>
        <begin position="23"/>
        <end position="64"/>
    </location>
</feature>
<dbReference type="EMBL" id="LHUR01000042">
    <property type="protein sequence ID" value="KOA18560.1"/>
    <property type="molecule type" value="Genomic_DNA"/>
</dbReference>
<keyword evidence="2" id="KW-0732">Signal</keyword>